<reference evidence="4" key="1">
    <citation type="journal article" date="2011" name="PLoS Biol.">
        <title>Gene gain and loss during evolution of obligate parasitism in the white rust pathogen of Arabidopsis thaliana.</title>
        <authorList>
            <person name="Kemen E."/>
            <person name="Gardiner A."/>
            <person name="Schultz-Larsen T."/>
            <person name="Kemen A.C."/>
            <person name="Balmuth A.L."/>
            <person name="Robert-Seilaniantz A."/>
            <person name="Bailey K."/>
            <person name="Holub E."/>
            <person name="Studholme D.J."/>
            <person name="Maclean D."/>
            <person name="Jones J.D."/>
        </authorList>
    </citation>
    <scope>NUCLEOTIDE SEQUENCE</scope>
</reference>
<dbReference type="InterPro" id="IPR044566">
    <property type="entry name" value="RMV1-like"/>
</dbReference>
<evidence type="ECO:0000256" key="2">
    <source>
        <dbReference type="ARBA" id="ARBA00022448"/>
    </source>
</evidence>
<dbReference type="AlphaFoldDB" id="F0WX01"/>
<sequence>MTKDAFQLAGMPGYGLAPPFLAQQDHKSAAPSRAILLSFCMSIGMRVFDFDAIQGIDNFYSSLASLVEMCAAVRM</sequence>
<evidence type="ECO:0000256" key="1">
    <source>
        <dbReference type="ARBA" id="ARBA00004651"/>
    </source>
</evidence>
<keyword evidence="3" id="KW-0472">Membrane</keyword>
<dbReference type="PANTHER" id="PTHR45826">
    <property type="entry name" value="POLYAMINE TRANSPORTER PUT1"/>
    <property type="match status" value="1"/>
</dbReference>
<comment type="subcellular location">
    <subcellularLocation>
        <location evidence="1">Cell membrane</location>
        <topology evidence="1">Multi-pass membrane protein</topology>
    </subcellularLocation>
</comment>
<keyword evidence="3" id="KW-1003">Cell membrane</keyword>
<dbReference type="EMBL" id="FR824383">
    <property type="protein sequence ID" value="CCA25988.1"/>
    <property type="molecule type" value="Genomic_DNA"/>
</dbReference>
<dbReference type="GO" id="GO:0022857">
    <property type="term" value="F:transmembrane transporter activity"/>
    <property type="evidence" value="ECO:0007669"/>
    <property type="project" value="InterPro"/>
</dbReference>
<evidence type="ECO:0000313" key="4">
    <source>
        <dbReference type="EMBL" id="CCA25988.1"/>
    </source>
</evidence>
<name>F0WX01_9STRA</name>
<protein>
    <submittedName>
        <fullName evidence="4">Amino AcidPolyamineOrganocation (APC) Family putati</fullName>
    </submittedName>
</protein>
<dbReference type="PANTHER" id="PTHR45826:SF2">
    <property type="entry name" value="AMINO ACID TRANSPORTER"/>
    <property type="match status" value="1"/>
</dbReference>
<reference evidence="4" key="2">
    <citation type="submission" date="2011-02" db="EMBL/GenBank/DDBJ databases">
        <authorList>
            <person name="MacLean D."/>
        </authorList>
    </citation>
    <scope>NUCLEOTIDE SEQUENCE</scope>
</reference>
<accession>F0WX01</accession>
<gene>
    <name evidence="4" type="primary">AlNc14C338G10761</name>
    <name evidence="4" type="ORF">ALNC14_121320</name>
</gene>
<dbReference type="GO" id="GO:0005886">
    <property type="term" value="C:plasma membrane"/>
    <property type="evidence" value="ECO:0007669"/>
    <property type="project" value="UniProtKB-SubCell"/>
</dbReference>
<keyword evidence="2" id="KW-0813">Transport</keyword>
<organism evidence="4">
    <name type="scientific">Albugo laibachii Nc14</name>
    <dbReference type="NCBI Taxonomy" id="890382"/>
    <lineage>
        <taxon>Eukaryota</taxon>
        <taxon>Sar</taxon>
        <taxon>Stramenopiles</taxon>
        <taxon>Oomycota</taxon>
        <taxon>Peronosporomycetes</taxon>
        <taxon>Albuginales</taxon>
        <taxon>Albuginaceae</taxon>
        <taxon>Albugo</taxon>
    </lineage>
</organism>
<dbReference type="HOGENOM" id="CLU_2676231_0_0_1"/>
<proteinExistence type="predicted"/>
<evidence type="ECO:0000256" key="3">
    <source>
        <dbReference type="ARBA" id="ARBA00022475"/>
    </source>
</evidence>